<protein>
    <recommendedName>
        <fullName evidence="3">WXG100 family type VII secretion target</fullName>
    </recommendedName>
</protein>
<keyword evidence="2" id="KW-1185">Reference proteome</keyword>
<evidence type="ECO:0000313" key="2">
    <source>
        <dbReference type="Proteomes" id="UP001180754"/>
    </source>
</evidence>
<dbReference type="EMBL" id="JAVRFD010000002">
    <property type="protein sequence ID" value="MDT0542165.1"/>
    <property type="molecule type" value="Genomic_DNA"/>
</dbReference>
<evidence type="ECO:0008006" key="3">
    <source>
        <dbReference type="Google" id="ProtNLM"/>
    </source>
</evidence>
<name>A0ABU2X8B0_9ACTN</name>
<dbReference type="Proteomes" id="UP001180754">
    <property type="component" value="Unassembled WGS sequence"/>
</dbReference>
<proteinExistence type="predicted"/>
<dbReference type="RefSeq" id="WP_311722516.1">
    <property type="nucleotide sequence ID" value="NZ_JAVRFD010000002.1"/>
</dbReference>
<organism evidence="1 2">
    <name type="scientific">Streptomyces lonegramiae</name>
    <dbReference type="NCBI Taxonomy" id="3075524"/>
    <lineage>
        <taxon>Bacteria</taxon>
        <taxon>Bacillati</taxon>
        <taxon>Actinomycetota</taxon>
        <taxon>Actinomycetes</taxon>
        <taxon>Kitasatosporales</taxon>
        <taxon>Streptomycetaceae</taxon>
        <taxon>Streptomyces</taxon>
    </lineage>
</organism>
<gene>
    <name evidence="1" type="ORF">RND15_05455</name>
</gene>
<reference evidence="1" key="1">
    <citation type="submission" date="2024-05" db="EMBL/GenBank/DDBJ databases">
        <title>30 novel species of actinomycetes from the DSMZ collection.</title>
        <authorList>
            <person name="Nouioui I."/>
        </authorList>
    </citation>
    <scope>NUCLEOTIDE SEQUENCE</scope>
    <source>
        <strain evidence="1">DSM 41529</strain>
    </source>
</reference>
<accession>A0ABU2X8B0</accession>
<evidence type="ECO:0000313" key="1">
    <source>
        <dbReference type="EMBL" id="MDT0542165.1"/>
    </source>
</evidence>
<sequence length="736" mass="81434">MVTYRQVMDTDLAKLTDAAQAWEDMADELQKLETTYQTKVQKISAGMSWRGLSANSAANTATQTRHELDAAQVEARAVADLLRDAHGQFVRLVGLVKGAVKEAQQAGMKVDADGRCTFDYAKATKEEAFAAHHDPDLAETERSWTKRIEQAVQAVDDADYGVKLALRESVKDTDGKGDPHGFNGAAQGDVEVYEGRRATDLGEKLIDGKLSPAELKEMQILMRNNAHSKPFSQTFLSGLGAGDAIKLSDKLVGLSYNRDGTVSNTEYLSVEQGLAHSVATATEVPGTLKERPPGSPQFNAWLNSPDGKFFREWTEGVRKVGFEKYGSKQVPRYGYQSYLTMLQNYDKFDDQYLYTLGDDIIKAEKKQPSGVWDEWTGADPKFVNDPLDTVLGLMSKDPDTATAFLDPEGKGPLKNDHLTYLIEQRDWPKQVMNGGYGPPMSMDDTFGKMGFGVALEAAATGHVPGTDYPLGKHTEDQARVMYQAIESLNKAGAAENLDPMLRKPMANILADFTPDLHQTLARDNTLYREHNGLWNENGELRVSVPEEHLVKIMRGVANDPNAFADLYNAQRHYAAGTFAGMPEKVSEHTRVPIQEASSVLGMYDGVRADVLFDDRDKKIQWERDFNNALTSVTSIGPKFVSNNAAAFGSEILYRIIRSESHGIMWDRIKEANLDASVENAKQFTAGQKEVDSMVANWAETRGHAKDSDYTKDLIGIGQTKHAEGRNQALIHLRADY</sequence>
<comment type="caution">
    <text evidence="1">The sequence shown here is derived from an EMBL/GenBank/DDBJ whole genome shotgun (WGS) entry which is preliminary data.</text>
</comment>